<dbReference type="WBParaSite" id="RSKR_0000575400.1">
    <property type="protein sequence ID" value="RSKR_0000575400.1"/>
    <property type="gene ID" value="RSKR_0000575400"/>
</dbReference>
<evidence type="ECO:0000313" key="2">
    <source>
        <dbReference type="WBParaSite" id="RSKR_0000575400.1"/>
    </source>
</evidence>
<evidence type="ECO:0000313" key="1">
    <source>
        <dbReference type="Proteomes" id="UP000095286"/>
    </source>
</evidence>
<protein>
    <submittedName>
        <fullName evidence="2">Na_H_Exchanger domain-containing protein</fullName>
    </submittedName>
</protein>
<reference evidence="2" key="1">
    <citation type="submission" date="2016-11" db="UniProtKB">
        <authorList>
            <consortium name="WormBaseParasite"/>
        </authorList>
    </citation>
    <scope>IDENTIFICATION</scope>
    <source>
        <strain evidence="2">KR3021</strain>
    </source>
</reference>
<name>A0AC35TZ08_9BILA</name>
<dbReference type="Proteomes" id="UP000095286">
    <property type="component" value="Unplaced"/>
</dbReference>
<organism evidence="1 2">
    <name type="scientific">Rhabditophanes sp. KR3021</name>
    <dbReference type="NCBI Taxonomy" id="114890"/>
    <lineage>
        <taxon>Eukaryota</taxon>
        <taxon>Metazoa</taxon>
        <taxon>Ecdysozoa</taxon>
        <taxon>Nematoda</taxon>
        <taxon>Chromadorea</taxon>
        <taxon>Rhabditida</taxon>
        <taxon>Tylenchina</taxon>
        <taxon>Panagrolaimomorpha</taxon>
        <taxon>Strongyloidoidea</taxon>
        <taxon>Alloionematidae</taxon>
        <taxon>Rhabditophanes</taxon>
    </lineage>
</organism>
<accession>A0AC35TZ08</accession>
<sequence length="506" mass="58255">MAEITPTFSKKTKLNKFIYNFFNSAELNLIVCFSFISISIYVTIVSIFYRPVIYPYEYNSSQLDENKIVIPLTEKDYYQNSIVSLFLFLVIALMFGRISYHLDIPTFIGYVVCGILIQNIDYLKESFIIHKYFIETVRLTSVIMIVARTAINLNFYDLRNHWKAATIISIPSTIFNCIFITFLTKIVLGFPWEISLCYAFVLGVTAPPIAFNIAQSLIQEKRGLKNNVPQILKVSTSLDNIFCIVCLNLVIDFCYEPIDYSIPSSVMHIFVGILIGLIMGSFLSIYPTRRIILFESTRLAMLFFASGGLLFFFKSVGWYGCPAFAILIMSFICGSKYRTDAGPNKKPLEQHYIDSIWSLLFEPWLFVFIGYNFKFLNLEWNYMAICMIIISSTLLFKFLCGLLFSIPLNLTCYEKIFLNLCFIPRSSIQVANSLMILNLSQNHSHPNIPDSSTQFYSNVVISLLVTGTFTQIILRVLSKKWLRKNLDDQVFFEGWVHVNKVEVSKF</sequence>
<proteinExistence type="predicted"/>